<accession>A0A8D1T612</accession>
<evidence type="ECO:0000256" key="4">
    <source>
        <dbReference type="PIRSR" id="PIRSR600542-1"/>
    </source>
</evidence>
<reference evidence="7" key="1">
    <citation type="submission" date="2025-08" db="UniProtKB">
        <authorList>
            <consortium name="Ensembl"/>
        </authorList>
    </citation>
    <scope>IDENTIFICATION</scope>
</reference>
<dbReference type="PANTHER" id="PTHR22589">
    <property type="entry name" value="CARNITINE O-ACYLTRANSFERASE"/>
    <property type="match status" value="1"/>
</dbReference>
<evidence type="ECO:0000313" key="7">
    <source>
        <dbReference type="Ensembl" id="ENSSSCP00060010474.1"/>
    </source>
</evidence>
<dbReference type="PROSITE" id="PS00440">
    <property type="entry name" value="ACYLTRANSF_C_2"/>
    <property type="match status" value="1"/>
</dbReference>
<dbReference type="Gene3D" id="3.30.559.70">
    <property type="entry name" value="Choline/Carnitine o-acyltransferase, domain 2"/>
    <property type="match status" value="1"/>
</dbReference>
<proteinExistence type="inferred from homology"/>
<dbReference type="Pfam" id="PF00755">
    <property type="entry name" value="Carn_acyltransf"/>
    <property type="match status" value="1"/>
</dbReference>
<organism evidence="7 8">
    <name type="scientific">Sus scrofa</name>
    <name type="common">Pig</name>
    <dbReference type="NCBI Taxonomy" id="9823"/>
    <lineage>
        <taxon>Eukaryota</taxon>
        <taxon>Metazoa</taxon>
        <taxon>Chordata</taxon>
        <taxon>Craniata</taxon>
        <taxon>Vertebrata</taxon>
        <taxon>Euteleostomi</taxon>
        <taxon>Mammalia</taxon>
        <taxon>Eutheria</taxon>
        <taxon>Laurasiatheria</taxon>
        <taxon>Artiodactyla</taxon>
        <taxon>Suina</taxon>
        <taxon>Suidae</taxon>
        <taxon>Sus</taxon>
    </lineage>
</organism>
<sequence>MPRAVALGLPGPPRAGERMSRLLCCVQVRPLGFLKPSSLTKVSSHFKTHQDSLPRLPVPPLQQTLDHYLKALQPIVSEEEWAQTKQLVEEFQSPGGVGERLQKGLERRARKTENWLSEWWLKTAYLQYRQPLVIYSSPGMALPKQDFVDLQGQLRFAAKLIEGVLDFKAMIDNETLPVEYLGGKPLCMNQYYQILSSCRVPGPKQDSVTNFSKIKKPPAHITVVHNYQFFELDVYHSDGTPLTSDQIFTQLEKIWNSSLQTNKEPVGILTSNHRNSWAKAYSTLIKDKVNRESVRSIQKSIFTVCLDAPMPRVSEDRYRHQVACQMLHGGGGKLNSGNRWFDKTLQFIVAEDGACGLIYEHAAAEGPPITTLVDHVIEFTKKPELVRSPMIPLPMPKKLRFNITPEIKSDIEKAKQNLSIMIQDLDITVFVFHHFGKDFPKSEKLSPDAFIQMALQLAYYRIYGQACATYESASLRMFHLGRTDTIRSASMDSLTFVKAMGDPNVTEHQKVELLRKAVQAHRAYTDLVSEPLLSPGLCHLSVHLSVHPSCKWPLPLAWSTLFLSLGALEAKPNKSGRNQGWAQWLPRSRAGQWLSCRALSLIPLEARTLRLCTVRQAAGFLPSDSSGCARGGGPVPILALSTRVCQALPVPHAGGCLDHAAAPPRAHSDCSPFADEDAGAPGDQ</sequence>
<name>A0A8D1T612_PIG</name>
<evidence type="ECO:0000256" key="5">
    <source>
        <dbReference type="RuleBase" id="RU003801"/>
    </source>
</evidence>
<comment type="similarity">
    <text evidence="1 5">Belongs to the carnitine/choline acetyltransferase family.</text>
</comment>
<dbReference type="Gene3D" id="3.30.559.10">
    <property type="entry name" value="Chloramphenicol acetyltransferase-like domain"/>
    <property type="match status" value="1"/>
</dbReference>
<evidence type="ECO:0000256" key="3">
    <source>
        <dbReference type="ARBA" id="ARBA00023315"/>
    </source>
</evidence>
<dbReference type="InterPro" id="IPR042231">
    <property type="entry name" value="Cho/carn_acyl_trans_2"/>
</dbReference>
<keyword evidence="3 5" id="KW-0012">Acyltransferase</keyword>
<feature type="active site" description="Proton acceptor" evidence="4">
    <location>
        <position position="361"/>
    </location>
</feature>
<evidence type="ECO:0000256" key="2">
    <source>
        <dbReference type="ARBA" id="ARBA00022679"/>
    </source>
</evidence>
<dbReference type="Proteomes" id="UP000694723">
    <property type="component" value="Unplaced"/>
</dbReference>
<dbReference type="GO" id="GO:0016413">
    <property type="term" value="F:O-acetyltransferase activity"/>
    <property type="evidence" value="ECO:0007669"/>
    <property type="project" value="UniProtKB-ARBA"/>
</dbReference>
<dbReference type="InterPro" id="IPR039551">
    <property type="entry name" value="Cho/carn_acyl_trans"/>
</dbReference>
<evidence type="ECO:0000256" key="1">
    <source>
        <dbReference type="ARBA" id="ARBA00005232"/>
    </source>
</evidence>
<feature type="domain" description="Choline/carnitine acyltransferase" evidence="6">
    <location>
        <begin position="56"/>
        <end position="527"/>
    </location>
</feature>
<dbReference type="PROSITE" id="PS00439">
    <property type="entry name" value="ACYLTRANSF_C_1"/>
    <property type="match status" value="1"/>
</dbReference>
<dbReference type="PANTHER" id="PTHR22589:SF50">
    <property type="entry name" value="CARNITINE O-ACETYLTRANSFERASE"/>
    <property type="match status" value="1"/>
</dbReference>
<dbReference type="FunFam" id="3.30.559.70:FF:000002">
    <property type="entry name" value="Carnitine O-acetyltransferase"/>
    <property type="match status" value="1"/>
</dbReference>
<protein>
    <submittedName>
        <fullName evidence="7">Carnitine O-acetyltransferase</fullName>
    </submittedName>
</protein>
<dbReference type="SUPFAM" id="SSF52777">
    <property type="entry name" value="CoA-dependent acyltransferases"/>
    <property type="match status" value="2"/>
</dbReference>
<dbReference type="InterPro" id="IPR000542">
    <property type="entry name" value="Carn_acyl_trans"/>
</dbReference>
<dbReference type="AlphaFoldDB" id="A0A8D1T612"/>
<keyword evidence="2 5" id="KW-0808">Transferase</keyword>
<evidence type="ECO:0000259" key="6">
    <source>
        <dbReference type="Pfam" id="PF00755"/>
    </source>
</evidence>
<dbReference type="Ensembl" id="ENSSSCT00060024891.1">
    <property type="protein sequence ID" value="ENSSSCP00060010474.1"/>
    <property type="gene ID" value="ENSSSCG00060018498.1"/>
</dbReference>
<evidence type="ECO:0000313" key="8">
    <source>
        <dbReference type="Proteomes" id="UP000694723"/>
    </source>
</evidence>
<dbReference type="InterPro" id="IPR023213">
    <property type="entry name" value="CAT-like_dom_sf"/>
</dbReference>